<keyword evidence="4 9" id="KW-0812">Transmembrane</keyword>
<keyword evidence="3" id="KW-1003">Cell membrane</keyword>
<keyword evidence="2 8" id="KW-0813">Transport</keyword>
<evidence type="ECO:0000256" key="7">
    <source>
        <dbReference type="ARBA" id="ARBA00023136"/>
    </source>
</evidence>
<evidence type="ECO:0000256" key="9">
    <source>
        <dbReference type="SAM" id="Phobius"/>
    </source>
</evidence>
<dbReference type="EMBL" id="CP020946">
    <property type="protein sequence ID" value="ASD65535.1"/>
    <property type="molecule type" value="Genomic_DNA"/>
</dbReference>
<evidence type="ECO:0000256" key="8">
    <source>
        <dbReference type="RuleBase" id="RU004057"/>
    </source>
</evidence>
<feature type="domain" description="MotA/TolQ/ExbB proton channel" evidence="10">
    <location>
        <begin position="72"/>
        <end position="191"/>
    </location>
</feature>
<feature type="transmembrane region" description="Helical" evidence="9">
    <location>
        <begin position="111"/>
        <end position="136"/>
    </location>
</feature>
<dbReference type="GO" id="GO:0005886">
    <property type="term" value="C:plasma membrane"/>
    <property type="evidence" value="ECO:0007669"/>
    <property type="project" value="UniProtKB-SubCell"/>
</dbReference>
<comment type="similarity">
    <text evidence="8">Belongs to the exbB/tolQ family.</text>
</comment>
<evidence type="ECO:0000256" key="1">
    <source>
        <dbReference type="ARBA" id="ARBA00004651"/>
    </source>
</evidence>
<proteinExistence type="inferred from homology"/>
<evidence type="ECO:0000313" key="11">
    <source>
        <dbReference type="EMBL" id="ASD65535.1"/>
    </source>
</evidence>
<dbReference type="KEGG" id="bbac:EP01_18420"/>
<name>A0A1Z3NDL7_BDEBC</name>
<keyword evidence="7 9" id="KW-0472">Membrane</keyword>
<reference evidence="11 12" key="1">
    <citation type="submission" date="2017-04" db="EMBL/GenBank/DDBJ databases">
        <title>Whole genome sequence of Bdellovibrio bacteriovorus strain SSB218315.</title>
        <authorList>
            <person name="Oyedara O."/>
            <person name="Rodriguez-Perez M.A."/>
        </authorList>
    </citation>
    <scope>NUCLEOTIDE SEQUENCE [LARGE SCALE GENOMIC DNA]</scope>
    <source>
        <strain evidence="11 12">SSB218315</strain>
    </source>
</reference>
<dbReference type="InterPro" id="IPR002898">
    <property type="entry name" value="MotA_ExbB_proton_chnl"/>
</dbReference>
<evidence type="ECO:0000256" key="6">
    <source>
        <dbReference type="ARBA" id="ARBA00022989"/>
    </source>
</evidence>
<sequence>MNFIQRAFAEGGFVMYVIAVIAILALFVIIERMMKLKNLAVDKKEFTDQIFRMVVAGDLRQAISYCDARPAPLTNTVKAGLVQAMNKRPDEEVQVAMDAAVMREMPKVEGWTSFLAVFGNVAVLAGLLGTIIGMIGSFRAVAAADPATKALELSKGISHALNCTAFGLLVAIISIVAYGLFQHRIQKTENEVVETSMSLLNLVVANREKIKD</sequence>
<evidence type="ECO:0000313" key="12">
    <source>
        <dbReference type="Proteomes" id="UP000197003"/>
    </source>
</evidence>
<evidence type="ECO:0000256" key="5">
    <source>
        <dbReference type="ARBA" id="ARBA00022927"/>
    </source>
</evidence>
<dbReference type="PANTHER" id="PTHR30625:SF15">
    <property type="entry name" value="BIOPOLYMER TRANSPORT PROTEIN EXBB"/>
    <property type="match status" value="1"/>
</dbReference>
<keyword evidence="6 9" id="KW-1133">Transmembrane helix</keyword>
<gene>
    <name evidence="11" type="ORF">B9G79_14325</name>
</gene>
<dbReference type="Proteomes" id="UP000197003">
    <property type="component" value="Chromosome"/>
</dbReference>
<organism evidence="11 12">
    <name type="scientific">Bdellovibrio bacteriovorus</name>
    <dbReference type="NCBI Taxonomy" id="959"/>
    <lineage>
        <taxon>Bacteria</taxon>
        <taxon>Pseudomonadati</taxon>
        <taxon>Bdellovibrionota</taxon>
        <taxon>Bdellovibrionia</taxon>
        <taxon>Bdellovibrionales</taxon>
        <taxon>Pseudobdellovibrionaceae</taxon>
        <taxon>Bdellovibrio</taxon>
    </lineage>
</organism>
<feature type="transmembrane region" description="Helical" evidence="9">
    <location>
        <begin position="156"/>
        <end position="181"/>
    </location>
</feature>
<dbReference type="Pfam" id="PF01618">
    <property type="entry name" value="MotA_ExbB"/>
    <property type="match status" value="1"/>
</dbReference>
<dbReference type="OrthoDB" id="5292002at2"/>
<dbReference type="GO" id="GO:0017038">
    <property type="term" value="P:protein import"/>
    <property type="evidence" value="ECO:0007669"/>
    <property type="project" value="TreeGrafter"/>
</dbReference>
<keyword evidence="5 8" id="KW-0653">Protein transport</keyword>
<evidence type="ECO:0000256" key="3">
    <source>
        <dbReference type="ARBA" id="ARBA00022475"/>
    </source>
</evidence>
<evidence type="ECO:0000256" key="2">
    <source>
        <dbReference type="ARBA" id="ARBA00022448"/>
    </source>
</evidence>
<evidence type="ECO:0000259" key="10">
    <source>
        <dbReference type="Pfam" id="PF01618"/>
    </source>
</evidence>
<comment type="subcellular location">
    <subcellularLocation>
        <location evidence="1">Cell membrane</location>
        <topology evidence="1">Multi-pass membrane protein</topology>
    </subcellularLocation>
    <subcellularLocation>
        <location evidence="8">Membrane</location>
        <topology evidence="8">Multi-pass membrane protein</topology>
    </subcellularLocation>
</comment>
<evidence type="ECO:0000256" key="4">
    <source>
        <dbReference type="ARBA" id="ARBA00022692"/>
    </source>
</evidence>
<protein>
    <submittedName>
        <fullName evidence="11">Adventurous gliding motility protein R</fullName>
    </submittedName>
</protein>
<dbReference type="PANTHER" id="PTHR30625">
    <property type="entry name" value="PROTEIN TOLQ"/>
    <property type="match status" value="1"/>
</dbReference>
<dbReference type="InterPro" id="IPR050790">
    <property type="entry name" value="ExbB/TolQ_transport"/>
</dbReference>
<feature type="transmembrane region" description="Helical" evidence="9">
    <location>
        <begin position="12"/>
        <end position="30"/>
    </location>
</feature>
<dbReference type="AlphaFoldDB" id="A0A1Z3NDL7"/>
<accession>A0A1Z3NDL7</accession>